<dbReference type="InterPro" id="IPR036890">
    <property type="entry name" value="HATPase_C_sf"/>
</dbReference>
<name>A0A449BBP6_HAPAX</name>
<dbReference type="OrthoDB" id="384514at2"/>
<feature type="transmembrane region" description="Helical" evidence="1">
    <location>
        <begin position="57"/>
        <end position="77"/>
    </location>
</feature>
<feature type="transmembrane region" description="Helical" evidence="1">
    <location>
        <begin position="191"/>
        <end position="214"/>
    </location>
</feature>
<evidence type="ECO:0000259" key="2">
    <source>
        <dbReference type="Pfam" id="PF14501"/>
    </source>
</evidence>
<dbReference type="KEGG" id="aaxa:NCTC10138_00220"/>
<evidence type="ECO:0000256" key="1">
    <source>
        <dbReference type="SAM" id="Phobius"/>
    </source>
</evidence>
<feature type="domain" description="Sensor histidine kinase NatK-like C-terminal" evidence="2">
    <location>
        <begin position="334"/>
        <end position="446"/>
    </location>
</feature>
<evidence type="ECO:0000313" key="3">
    <source>
        <dbReference type="EMBL" id="VEU79867.1"/>
    </source>
</evidence>
<protein>
    <recommendedName>
        <fullName evidence="2">Sensor histidine kinase NatK-like C-terminal domain-containing protein</fullName>
    </recommendedName>
</protein>
<dbReference type="RefSeq" id="WP_026390878.1">
    <property type="nucleotide sequence ID" value="NZ_LR215048.1"/>
</dbReference>
<dbReference type="SUPFAM" id="SSF55874">
    <property type="entry name" value="ATPase domain of HSP90 chaperone/DNA topoisomerase II/histidine kinase"/>
    <property type="match status" value="1"/>
</dbReference>
<dbReference type="EMBL" id="LR215048">
    <property type="protein sequence ID" value="VEU79867.1"/>
    <property type="molecule type" value="Genomic_DNA"/>
</dbReference>
<dbReference type="STRING" id="1278311.GCA_000428705_01441"/>
<feature type="transmembrane region" description="Helical" evidence="1">
    <location>
        <begin position="123"/>
        <end position="148"/>
    </location>
</feature>
<accession>A0A449BBP6</accession>
<dbReference type="Gene3D" id="3.30.565.10">
    <property type="entry name" value="Histidine kinase-like ATPase, C-terminal domain"/>
    <property type="match status" value="1"/>
</dbReference>
<feature type="transmembrane region" description="Helical" evidence="1">
    <location>
        <begin position="6"/>
        <end position="21"/>
    </location>
</feature>
<feature type="transmembrane region" description="Helical" evidence="1">
    <location>
        <begin position="89"/>
        <end position="111"/>
    </location>
</feature>
<dbReference type="InterPro" id="IPR032834">
    <property type="entry name" value="NatK-like_C"/>
</dbReference>
<keyword evidence="4" id="KW-1185">Reference proteome</keyword>
<feature type="transmembrane region" description="Helical" evidence="1">
    <location>
        <begin position="160"/>
        <end position="179"/>
    </location>
</feature>
<feature type="transmembrane region" description="Helical" evidence="1">
    <location>
        <begin position="33"/>
        <end position="51"/>
    </location>
</feature>
<gene>
    <name evidence="3" type="ORF">NCTC10138_00220</name>
</gene>
<keyword evidence="1" id="KW-0812">Transmembrane</keyword>
<proteinExistence type="predicted"/>
<keyword evidence="1" id="KW-1133">Transmembrane helix</keyword>
<keyword evidence="1" id="KW-0472">Membrane</keyword>
<dbReference type="Pfam" id="PF14501">
    <property type="entry name" value="HATPase_c_5"/>
    <property type="match status" value="1"/>
</dbReference>
<dbReference type="AlphaFoldDB" id="A0A449BBP6"/>
<organism evidence="3 4">
    <name type="scientific">Haploplasma axanthum</name>
    <name type="common">Acholeplasma axanthum</name>
    <dbReference type="NCBI Taxonomy" id="29552"/>
    <lineage>
        <taxon>Bacteria</taxon>
        <taxon>Bacillati</taxon>
        <taxon>Mycoplasmatota</taxon>
        <taxon>Mollicutes</taxon>
        <taxon>Acholeplasmatales</taxon>
        <taxon>Acholeplasmataceae</taxon>
        <taxon>Haploplasma</taxon>
    </lineage>
</organism>
<dbReference type="Proteomes" id="UP000289841">
    <property type="component" value="Chromosome"/>
</dbReference>
<reference evidence="3 4" key="1">
    <citation type="submission" date="2019-01" db="EMBL/GenBank/DDBJ databases">
        <authorList>
            <consortium name="Pathogen Informatics"/>
        </authorList>
    </citation>
    <scope>NUCLEOTIDE SEQUENCE [LARGE SCALE GENOMIC DNA]</scope>
    <source>
        <strain evidence="3 4">NCTC10138</strain>
    </source>
</reference>
<sequence length="454" mass="53090">MTFSMIAAFIFSTIFLVLYIDNYKHYFHFRKNAWISITIFVLISFIPLFNFPWLNDYIHIRSSITLVGYFVALYFMFKTSILNAAFLSLNFILKTYASYLIVSSVIAMIINEKVSIELISPDQYYYITYVFSFSIAIIFMFILYKIVLKQKMLRFFENKTFIFYSIGIQVILLINLVIITSATSSDVSKVWYNITILIFSISILVIYFFTRIFITNVNYLAAFKYHSDYLKKQLDFQIIHYKTQERQINDYLKFKHDYNKTIDSINILLNNGQYDAISNILNTSRTNLKNLHINYREYSNNVIIDALLNDYASRFKSIQCSFSSMSYIPLNVSLNELDLIRLFYNVMDNIYTAVSKIEDPNDRSVKITTKNRNGFQAIIFINSAIKVPGQTIKNNKLQTTKADKAVHGFGLNIINDIVEGINGFVNYELISTDPKINYFKLTIMIPDYTKEDKN</sequence>
<evidence type="ECO:0000313" key="4">
    <source>
        <dbReference type="Proteomes" id="UP000289841"/>
    </source>
</evidence>